<dbReference type="PANTHER" id="PTHR20208">
    <property type="entry name" value="STRUCTURE-SPECIFIC ENDONUCLEASE SUBUNIT SLX1"/>
    <property type="match status" value="1"/>
</dbReference>
<keyword evidence="3" id="KW-1185">Reference proteome</keyword>
<dbReference type="KEGG" id="ehx:EMIHUDRAFT_225154"/>
<dbReference type="Pfam" id="PF01541">
    <property type="entry name" value="GIY-YIG"/>
    <property type="match status" value="1"/>
</dbReference>
<accession>A0A0D3KPC2</accession>
<dbReference type="Gene3D" id="3.40.1440.10">
    <property type="entry name" value="GIY-YIG endonuclease"/>
    <property type="match status" value="1"/>
</dbReference>
<evidence type="ECO:0000313" key="3">
    <source>
        <dbReference type="Proteomes" id="UP000013827"/>
    </source>
</evidence>
<organism evidence="2 3">
    <name type="scientific">Emiliania huxleyi (strain CCMP1516)</name>
    <dbReference type="NCBI Taxonomy" id="280463"/>
    <lineage>
        <taxon>Eukaryota</taxon>
        <taxon>Haptista</taxon>
        <taxon>Haptophyta</taxon>
        <taxon>Prymnesiophyceae</taxon>
        <taxon>Isochrysidales</taxon>
        <taxon>Noelaerhabdaceae</taxon>
        <taxon>Emiliania</taxon>
    </lineage>
</organism>
<name>A0A0D3KPC2_EMIH1</name>
<dbReference type="RefSeq" id="XP_005790036.1">
    <property type="nucleotide sequence ID" value="XM_005789979.1"/>
</dbReference>
<dbReference type="EnsemblProtists" id="EOD37607">
    <property type="protein sequence ID" value="EOD37607"/>
    <property type="gene ID" value="EMIHUDRAFT_225154"/>
</dbReference>
<dbReference type="eggNOG" id="KOG3005">
    <property type="taxonomic scope" value="Eukaryota"/>
</dbReference>
<dbReference type="InterPro" id="IPR000305">
    <property type="entry name" value="GIY-YIG_endonuc"/>
</dbReference>
<dbReference type="GeneID" id="17282875"/>
<dbReference type="PaxDb" id="2903-EOD37607"/>
<dbReference type="Proteomes" id="UP000013827">
    <property type="component" value="Unassembled WGS sequence"/>
</dbReference>
<evidence type="ECO:0000259" key="1">
    <source>
        <dbReference type="PROSITE" id="PS50164"/>
    </source>
</evidence>
<dbReference type="HOGENOM" id="CLU_1734923_0_0_1"/>
<sequence length="151" mass="16139">MLSPSLAPWQATTLAWAHAHGLAGRERINRTYVGASPDPVRRLRQHNGELSGGGAPAAGRPWRILLVVRGFSSKSDALAFEWAWQKPHTSRHIARQWGVKGFGKCGTRSKVSVRLAALALLLVHGHWAGGLRGSSLVRQAAGGALASAEAR</sequence>
<dbReference type="InterPro" id="IPR035901">
    <property type="entry name" value="GIY-YIG_endonuc_sf"/>
</dbReference>
<dbReference type="AlphaFoldDB" id="A0A0D3KPC2"/>
<protein>
    <recommendedName>
        <fullName evidence="1">GIY-YIG domain-containing protein</fullName>
    </recommendedName>
</protein>
<reference evidence="3" key="1">
    <citation type="journal article" date="2013" name="Nature">
        <title>Pan genome of the phytoplankton Emiliania underpins its global distribution.</title>
        <authorList>
            <person name="Read B.A."/>
            <person name="Kegel J."/>
            <person name="Klute M.J."/>
            <person name="Kuo A."/>
            <person name="Lefebvre S.C."/>
            <person name="Maumus F."/>
            <person name="Mayer C."/>
            <person name="Miller J."/>
            <person name="Monier A."/>
            <person name="Salamov A."/>
            <person name="Young J."/>
            <person name="Aguilar M."/>
            <person name="Claverie J.M."/>
            <person name="Frickenhaus S."/>
            <person name="Gonzalez K."/>
            <person name="Herman E.K."/>
            <person name="Lin Y.C."/>
            <person name="Napier J."/>
            <person name="Ogata H."/>
            <person name="Sarno A.F."/>
            <person name="Shmutz J."/>
            <person name="Schroeder D."/>
            <person name="de Vargas C."/>
            <person name="Verret F."/>
            <person name="von Dassow P."/>
            <person name="Valentin K."/>
            <person name="Van de Peer Y."/>
            <person name="Wheeler G."/>
            <person name="Dacks J.B."/>
            <person name="Delwiche C.F."/>
            <person name="Dyhrman S.T."/>
            <person name="Glockner G."/>
            <person name="John U."/>
            <person name="Richards T."/>
            <person name="Worden A.Z."/>
            <person name="Zhang X."/>
            <person name="Grigoriev I.V."/>
            <person name="Allen A.E."/>
            <person name="Bidle K."/>
            <person name="Borodovsky M."/>
            <person name="Bowler C."/>
            <person name="Brownlee C."/>
            <person name="Cock J.M."/>
            <person name="Elias M."/>
            <person name="Gladyshev V.N."/>
            <person name="Groth M."/>
            <person name="Guda C."/>
            <person name="Hadaegh A."/>
            <person name="Iglesias-Rodriguez M.D."/>
            <person name="Jenkins J."/>
            <person name="Jones B.M."/>
            <person name="Lawson T."/>
            <person name="Leese F."/>
            <person name="Lindquist E."/>
            <person name="Lobanov A."/>
            <person name="Lomsadze A."/>
            <person name="Malik S.B."/>
            <person name="Marsh M.E."/>
            <person name="Mackinder L."/>
            <person name="Mock T."/>
            <person name="Mueller-Roeber B."/>
            <person name="Pagarete A."/>
            <person name="Parker M."/>
            <person name="Probert I."/>
            <person name="Quesneville H."/>
            <person name="Raines C."/>
            <person name="Rensing S.A."/>
            <person name="Riano-Pachon D.M."/>
            <person name="Richier S."/>
            <person name="Rokitta S."/>
            <person name="Shiraiwa Y."/>
            <person name="Soanes D.M."/>
            <person name="van der Giezen M."/>
            <person name="Wahlund T.M."/>
            <person name="Williams B."/>
            <person name="Wilson W."/>
            <person name="Wolfe G."/>
            <person name="Wurch L.L."/>
        </authorList>
    </citation>
    <scope>NUCLEOTIDE SEQUENCE</scope>
</reference>
<dbReference type="InterPro" id="IPR050381">
    <property type="entry name" value="SLX1_endonuclease"/>
</dbReference>
<proteinExistence type="predicted"/>
<dbReference type="STRING" id="2903.R1DR83"/>
<evidence type="ECO:0000313" key="2">
    <source>
        <dbReference type="EnsemblProtists" id="EOD37607"/>
    </source>
</evidence>
<feature type="domain" description="GIY-YIG" evidence="1">
    <location>
        <begin position="1"/>
        <end position="94"/>
    </location>
</feature>
<dbReference type="PROSITE" id="PS50164">
    <property type="entry name" value="GIY_YIG"/>
    <property type="match status" value="1"/>
</dbReference>
<reference evidence="2" key="2">
    <citation type="submission" date="2024-10" db="UniProtKB">
        <authorList>
            <consortium name="EnsemblProtists"/>
        </authorList>
    </citation>
    <scope>IDENTIFICATION</scope>
</reference>